<accession>A0ABU0ZNK3</accession>
<organism evidence="1 2">
    <name type="scientific">Phytohabitans maris</name>
    <dbReference type="NCBI Taxonomy" id="3071409"/>
    <lineage>
        <taxon>Bacteria</taxon>
        <taxon>Bacillati</taxon>
        <taxon>Actinomycetota</taxon>
        <taxon>Actinomycetes</taxon>
        <taxon>Micromonosporales</taxon>
        <taxon>Micromonosporaceae</taxon>
    </lineage>
</organism>
<name>A0ABU0ZNK3_9ACTN</name>
<evidence type="ECO:0000313" key="2">
    <source>
        <dbReference type="Proteomes" id="UP001230908"/>
    </source>
</evidence>
<keyword evidence="2" id="KW-1185">Reference proteome</keyword>
<protein>
    <submittedName>
        <fullName evidence="1">DUF6461 domain-containing protein</fullName>
    </submittedName>
</protein>
<comment type="caution">
    <text evidence="1">The sequence shown here is derived from an EMBL/GenBank/DDBJ whole genome shotgun (WGS) entry which is preliminary data.</text>
</comment>
<proteinExistence type="predicted"/>
<sequence>MTVVTGMGVADVLRAFRADPARPEPMRALGEDLMRRRSIDPWVAVHDAGGAVVAVEYNGWQGSTHPVLTRASAGGRAASMFWNVNALTRLSFAERGQILLSVEPFGDVDAPPAVAAALTGLDFADLLRNKRLLGLVAVERFTGRGITADDLARIEDADVAFRIVPDPPPVRR</sequence>
<dbReference type="InterPro" id="IPR045592">
    <property type="entry name" value="DUF6461"/>
</dbReference>
<gene>
    <name evidence="1" type="ORF">RB614_28835</name>
</gene>
<evidence type="ECO:0000313" key="1">
    <source>
        <dbReference type="EMBL" id="MDQ7908543.1"/>
    </source>
</evidence>
<reference evidence="1 2" key="1">
    <citation type="submission" date="2023-08" db="EMBL/GenBank/DDBJ databases">
        <title>Phytohabitans sansha sp. nov., isolated from marine sediment.</title>
        <authorList>
            <person name="Zhao Y."/>
            <person name="Yi K."/>
        </authorList>
    </citation>
    <scope>NUCLEOTIDE SEQUENCE [LARGE SCALE GENOMIC DNA]</scope>
    <source>
        <strain evidence="1 2">ZYX-F-186</strain>
    </source>
</reference>
<dbReference type="Pfam" id="PF20062">
    <property type="entry name" value="DUF6461"/>
    <property type="match status" value="1"/>
</dbReference>
<dbReference type="RefSeq" id="WP_308715814.1">
    <property type="nucleotide sequence ID" value="NZ_JAVHUY010000031.1"/>
</dbReference>
<dbReference type="Proteomes" id="UP001230908">
    <property type="component" value="Unassembled WGS sequence"/>
</dbReference>
<dbReference type="EMBL" id="JAVHUY010000031">
    <property type="protein sequence ID" value="MDQ7908543.1"/>
    <property type="molecule type" value="Genomic_DNA"/>
</dbReference>